<dbReference type="Proteomes" id="UP001597196">
    <property type="component" value="Unassembled WGS sequence"/>
</dbReference>
<dbReference type="PANTHER" id="PTHR35149">
    <property type="entry name" value="SLL5132 PROTEIN"/>
    <property type="match status" value="1"/>
</dbReference>
<accession>A0ABW4CG52</accession>
<feature type="domain" description="GmrSD restriction endonucleases C-terminal" evidence="2">
    <location>
        <begin position="412"/>
        <end position="551"/>
    </location>
</feature>
<dbReference type="PANTHER" id="PTHR35149:SF2">
    <property type="entry name" value="DUF262 DOMAIN-CONTAINING PROTEIN"/>
    <property type="match status" value="1"/>
</dbReference>
<dbReference type="EMBL" id="JBHTOC010000001">
    <property type="protein sequence ID" value="MFD1428805.1"/>
    <property type="molecule type" value="Genomic_DNA"/>
</dbReference>
<evidence type="ECO:0000313" key="3">
    <source>
        <dbReference type="EMBL" id="MFD1428805.1"/>
    </source>
</evidence>
<organism evidence="3 4">
    <name type="scientific">Lacticaseibacillus mingshuiensis</name>
    <dbReference type="NCBI Taxonomy" id="2799574"/>
    <lineage>
        <taxon>Bacteria</taxon>
        <taxon>Bacillati</taxon>
        <taxon>Bacillota</taxon>
        <taxon>Bacilli</taxon>
        <taxon>Lactobacillales</taxon>
        <taxon>Lactobacillaceae</taxon>
        <taxon>Lacticaseibacillus</taxon>
    </lineage>
</organism>
<dbReference type="RefSeq" id="WP_203625837.1">
    <property type="nucleotide sequence ID" value="NZ_BOLQ01000001.1"/>
</dbReference>
<evidence type="ECO:0000313" key="4">
    <source>
        <dbReference type="Proteomes" id="UP001597196"/>
    </source>
</evidence>
<dbReference type="Pfam" id="PF07510">
    <property type="entry name" value="GmrSD_C"/>
    <property type="match status" value="1"/>
</dbReference>
<feature type="domain" description="GmrSD restriction endonucleases N-terminal" evidence="1">
    <location>
        <begin position="11"/>
        <end position="215"/>
    </location>
</feature>
<dbReference type="InterPro" id="IPR011089">
    <property type="entry name" value="GmrSD_C"/>
</dbReference>
<comment type="caution">
    <text evidence="3">The sequence shown here is derived from an EMBL/GenBank/DDBJ whole genome shotgun (WGS) entry which is preliminary data.</text>
</comment>
<reference evidence="4" key="1">
    <citation type="journal article" date="2019" name="Int. J. Syst. Evol. Microbiol.">
        <title>The Global Catalogue of Microorganisms (GCM) 10K type strain sequencing project: providing services to taxonomists for standard genome sequencing and annotation.</title>
        <authorList>
            <consortium name="The Broad Institute Genomics Platform"/>
            <consortium name="The Broad Institute Genome Sequencing Center for Infectious Disease"/>
            <person name="Wu L."/>
            <person name="Ma J."/>
        </authorList>
    </citation>
    <scope>NUCLEOTIDE SEQUENCE [LARGE SCALE GENOMIC DNA]</scope>
    <source>
        <strain evidence="4">CCM 8980</strain>
    </source>
</reference>
<keyword evidence="4" id="KW-1185">Reference proteome</keyword>
<protein>
    <submittedName>
        <fullName evidence="3">DUF262 domain-containing protein</fullName>
    </submittedName>
</protein>
<evidence type="ECO:0000259" key="1">
    <source>
        <dbReference type="Pfam" id="PF03235"/>
    </source>
</evidence>
<dbReference type="InterPro" id="IPR004919">
    <property type="entry name" value="GmrSD_N"/>
</dbReference>
<name>A0ABW4CG52_9LACO</name>
<gene>
    <name evidence="3" type="ORF">ACFQ4P_00905</name>
</gene>
<evidence type="ECO:0000259" key="2">
    <source>
        <dbReference type="Pfam" id="PF07510"/>
    </source>
</evidence>
<proteinExistence type="predicted"/>
<dbReference type="Pfam" id="PF03235">
    <property type="entry name" value="GmrSD_N"/>
    <property type="match status" value="1"/>
</dbReference>
<sequence>MQGSPQSLVKQVLYSSNSYIIPIYQRRYSWGQTQIKRLISDLLTAHEKQMENYFLGSMILDTTYGLNQSAVIDGQQRLTTMSLFMIAIRDLCPGDDQALMREMISDQYLINKYDKDSVAKNRLKPVPGDDIPYVDVLTNGDEAKPSLFKENYELLKRLITDSPLSPSEWLELVTNHVQVMTIIVQQGDDAQMIFESLNSTGLDLTESDKIRNYLLMSLPKEQQLQAFTYWQEIEALIGTENLSHFYRDYLTSLEKSSKPTKADQVYNDYRREIGEGRGFDRIDQLKQETAVANLYARFTQPEEDNIDDPITFNLLKRLGHLHIDVINPFLIQVFSQAHAGEINADALNNVLRILLAYLARRLTVGTPTTGLNGLFATMNRTVLRYSHKVGLEYDVAFAYVLMKKVQPNKVFPSDQDVQAALQTKDFYHIYSNSFWFIIDELNNVHGEHQNLFERAAQSKYSIEHIMPRNLSNDWKNSLGSDWKNIHATWINRLANLTLTGFNVQMSNRAFLVKRDMSDGYHDSALKLNQWLTQWDRWDERSLQAREDDLFARALKAWPMPTLPEIDDPDVQEDWQTLTTGEDYTGWKINAYRLNEDAITEVGNWKDMYEALVSQLWAENPSSFYQAALDGNNLVVDTSKKTLSNELRWLQLPNSTLAVNSGWVNNSLRLKQIENVLTISDHDLSEIEIRVTKKVQNTEDTGIDEDDGQENDGLQE</sequence>